<name>A0A291Q7K6_9ACTN</name>
<reference evidence="2 3" key="1">
    <citation type="submission" date="2017-08" db="EMBL/GenBank/DDBJ databases">
        <title>Complete Genome Sequence of Streptomyces formicae KY5, the formicamycin producer.</title>
        <authorList>
            <person name="Holmes N.A."/>
            <person name="Devine R."/>
            <person name="Qin Z."/>
            <person name="Seipke R.F."/>
            <person name="Wilkinson B."/>
            <person name="Hutchings M.I."/>
        </authorList>
    </citation>
    <scope>NUCLEOTIDE SEQUENCE [LARGE SCALE GENOMIC DNA]</scope>
    <source>
        <strain evidence="2 3">KY5</strain>
    </source>
</reference>
<dbReference type="RefSeq" id="WP_098242536.1">
    <property type="nucleotide sequence ID" value="NZ_CP022685.1"/>
</dbReference>
<organism evidence="2 3">
    <name type="scientific">Streptomyces formicae</name>
    <dbReference type="NCBI Taxonomy" id="1616117"/>
    <lineage>
        <taxon>Bacteria</taxon>
        <taxon>Bacillati</taxon>
        <taxon>Actinomycetota</taxon>
        <taxon>Actinomycetes</taxon>
        <taxon>Kitasatosporales</taxon>
        <taxon>Streptomycetaceae</taxon>
        <taxon>Streptomyces</taxon>
    </lineage>
</organism>
<dbReference type="EMBL" id="CP022685">
    <property type="protein sequence ID" value="ATL27770.1"/>
    <property type="molecule type" value="Genomic_DNA"/>
</dbReference>
<feature type="region of interest" description="Disordered" evidence="1">
    <location>
        <begin position="161"/>
        <end position="183"/>
    </location>
</feature>
<dbReference type="AlphaFoldDB" id="A0A291Q7K6"/>
<sequence length="381" mass="41335">MSSSSTLFSGDVDVSYCQLYVVSDPDGWGDIPYDPFSGQTSGLCGAAVPGYLHLSTGLHTGPVGCTVELHETEPALDESWEEITEVSFRPVSAGVSLELWGGDGSFPLGLDLLDYRVRHHVSGMDEARERELECLDGLVVERHLLQFWPAPPARDRLIKQTGSSAAYSHERAGKLPEPPTPEQLAEAERLAREQERRAAEERHLRRLKDEWGGQLPSTRLLEVGGNVAGIRELAPELAHALDRLGPDRQRAVARWAARRAYEKAGLTDVGWIVPALAAAERGQPLPAPFDAVDDHASVWERLFGDPDVPDTIVPSTDGRIPNMRQQAMAIPALYGAVEDDPLRAALDALYAAAVTYGPAYDTLFAEARSAFSGELGPSANA</sequence>
<dbReference type="KEGG" id="sfk:KY5_2752c"/>
<proteinExistence type="predicted"/>
<accession>A0A291Q7K6</accession>
<evidence type="ECO:0000313" key="2">
    <source>
        <dbReference type="EMBL" id="ATL27770.1"/>
    </source>
</evidence>
<protein>
    <submittedName>
        <fullName evidence="2">Uncharacterized protein</fullName>
    </submittedName>
</protein>
<evidence type="ECO:0000313" key="3">
    <source>
        <dbReference type="Proteomes" id="UP000221011"/>
    </source>
</evidence>
<gene>
    <name evidence="2" type="ORF">KY5_2752c</name>
</gene>
<keyword evidence="3" id="KW-1185">Reference proteome</keyword>
<evidence type="ECO:0000256" key="1">
    <source>
        <dbReference type="SAM" id="MobiDB-lite"/>
    </source>
</evidence>
<dbReference type="Proteomes" id="UP000221011">
    <property type="component" value="Chromosome"/>
</dbReference>